<protein>
    <recommendedName>
        <fullName evidence="1">DUF2293 domain-containing protein</fullName>
    </recommendedName>
</protein>
<keyword evidence="3" id="KW-1185">Reference proteome</keyword>
<dbReference type="Pfam" id="PF10056">
    <property type="entry name" value="DUF2293"/>
    <property type="match status" value="1"/>
</dbReference>
<accession>A0A1P8WQD2</accession>
<evidence type="ECO:0000259" key="1">
    <source>
        <dbReference type="Pfam" id="PF10056"/>
    </source>
</evidence>
<dbReference type="AlphaFoldDB" id="A0A1P8WQD2"/>
<dbReference type="EMBL" id="CP017641">
    <property type="protein sequence ID" value="APZ96265.1"/>
    <property type="molecule type" value="Genomic_DNA"/>
</dbReference>
<proteinExistence type="predicted"/>
<dbReference type="KEGG" id="fmr:Fuma_05933"/>
<name>A0A1P8WQD2_9PLAN</name>
<reference evidence="2 3" key="1">
    <citation type="journal article" date="2016" name="Front. Microbiol.">
        <title>Fuerstia marisgermanicae gen. nov., sp. nov., an Unusual Member of the Phylum Planctomycetes from the German Wadden Sea.</title>
        <authorList>
            <person name="Kohn T."/>
            <person name="Heuer A."/>
            <person name="Jogler M."/>
            <person name="Vollmers J."/>
            <person name="Boedeker C."/>
            <person name="Bunk B."/>
            <person name="Rast P."/>
            <person name="Borchert D."/>
            <person name="Glockner I."/>
            <person name="Freese H.M."/>
            <person name="Klenk H.P."/>
            <person name="Overmann J."/>
            <person name="Kaster A.K."/>
            <person name="Rohde M."/>
            <person name="Wiegand S."/>
            <person name="Jogler C."/>
        </authorList>
    </citation>
    <scope>NUCLEOTIDE SEQUENCE [LARGE SCALE GENOMIC DNA]</scope>
    <source>
        <strain evidence="2 3">NH11</strain>
    </source>
</reference>
<sequence>MKPKSLDVSPGIRERTVIFSGGRIEEVPADWELLPPGDAGLTRRVKAAGPSWTVKEQKGRKTFSRGVYADASTIARIREELDAERSTDAYTKRRAADAKRREKKQDEYVDTFRDAVLHFLNFAPRYHDIADKMATAITEHATPVGSGTVARTQRIPVEQRAESAVIAWMRHQTTAYDHMKIPRERGKRREVRRMLAQQSRQVLNAYRSGEDVGLGCPLQKAIM</sequence>
<organism evidence="2 3">
    <name type="scientific">Fuerstiella marisgermanici</name>
    <dbReference type="NCBI Taxonomy" id="1891926"/>
    <lineage>
        <taxon>Bacteria</taxon>
        <taxon>Pseudomonadati</taxon>
        <taxon>Planctomycetota</taxon>
        <taxon>Planctomycetia</taxon>
        <taxon>Planctomycetales</taxon>
        <taxon>Planctomycetaceae</taxon>
        <taxon>Fuerstiella</taxon>
    </lineage>
</organism>
<dbReference type="InterPro" id="IPR018744">
    <property type="entry name" value="DUF2293"/>
</dbReference>
<evidence type="ECO:0000313" key="3">
    <source>
        <dbReference type="Proteomes" id="UP000187735"/>
    </source>
</evidence>
<gene>
    <name evidence="2" type="ORF">Fuma_05933</name>
</gene>
<feature type="domain" description="DUF2293" evidence="1">
    <location>
        <begin position="122"/>
        <end position="207"/>
    </location>
</feature>
<dbReference type="OrthoDB" id="258268at2"/>
<evidence type="ECO:0000313" key="2">
    <source>
        <dbReference type="EMBL" id="APZ96265.1"/>
    </source>
</evidence>
<dbReference type="STRING" id="1891926.Fuma_05933"/>
<dbReference type="RefSeq" id="WP_077027312.1">
    <property type="nucleotide sequence ID" value="NZ_CP017641.1"/>
</dbReference>
<dbReference type="Proteomes" id="UP000187735">
    <property type="component" value="Chromosome"/>
</dbReference>